<dbReference type="GO" id="GO:0005737">
    <property type="term" value="C:cytoplasm"/>
    <property type="evidence" value="ECO:0007669"/>
    <property type="project" value="TreeGrafter"/>
</dbReference>
<dbReference type="EMBL" id="JALJOR010000001">
    <property type="protein sequence ID" value="KAK9829259.1"/>
    <property type="molecule type" value="Genomic_DNA"/>
</dbReference>
<sequence length="621" mass="66535">MLATREESVKPTATPAAVQLVSSLVSIMADHPSGAARKDAYDALEAVLSSLQVDAWMEMVLQLLLFRPAHKSIAARIIQHSSTSRPGPIQESHADIPQTTCAARWAVLRLKLLPLALGQLQPLGGLGRHSFKGRDFHSTFRGGKAKLLGRDPLGTELQASFATALKQRAEGNQQAIDDLASSITPFLDHVHRSQASCAPLLAVVVQQFSASKGSLELLDTLLFEVVSPLAGHADHSPDALEEANSLLRLVAEECTPREVVTLYLSMLDLERCNRKPAWRPLDELLLRHLPTALGRARRHVTALLQDSLQVVLTQLAVEIVTHLLPAAGISSMQQLGSVPPAPTDTEAPAGELDTAELGAALALHWALCHPACQGALQLPEDSDDFMEVVADQAQVLLEASSTAQSEELADMALQLVAGAADLLASRDALARPTASHALQRLVLALVTTMVEHPVERLRHRAFRTLEGVLLALQVPAWLEIIDPLLHNSEPAVAAIILQHIQHDPSGLVGSAEALGAALNLYRFVLLKEAADATNLTGARSKASLESTRQGVLLPLLAAAKAAELDMRAVVDRATPLTGAFDRAGPGFRVNPETDAWLGVCRVLEVATRVVEVVEEQLHSAI</sequence>
<dbReference type="Proteomes" id="UP001489004">
    <property type="component" value="Unassembled WGS sequence"/>
</dbReference>
<dbReference type="GO" id="GO:0055105">
    <property type="term" value="F:ubiquitin-protein transferase inhibitor activity"/>
    <property type="evidence" value="ECO:0007669"/>
    <property type="project" value="TreeGrafter"/>
</dbReference>
<dbReference type="AlphaFoldDB" id="A0AAW1R686"/>
<dbReference type="PANTHER" id="PTHR15430">
    <property type="entry name" value="GLOMULIN"/>
    <property type="match status" value="1"/>
</dbReference>
<dbReference type="SUPFAM" id="SSF48371">
    <property type="entry name" value="ARM repeat"/>
    <property type="match status" value="1"/>
</dbReference>
<reference evidence="1 2" key="1">
    <citation type="journal article" date="2024" name="Nat. Commun.">
        <title>Phylogenomics reveals the evolutionary origins of lichenization in chlorophyte algae.</title>
        <authorList>
            <person name="Puginier C."/>
            <person name="Libourel C."/>
            <person name="Otte J."/>
            <person name="Skaloud P."/>
            <person name="Haon M."/>
            <person name="Grisel S."/>
            <person name="Petersen M."/>
            <person name="Berrin J.G."/>
            <person name="Delaux P.M."/>
            <person name="Dal Grande F."/>
            <person name="Keller J."/>
        </authorList>
    </citation>
    <scope>NUCLEOTIDE SEQUENCE [LARGE SCALE GENOMIC DNA]</scope>
    <source>
        <strain evidence="1 2">SAG 2043</strain>
    </source>
</reference>
<evidence type="ECO:0000313" key="2">
    <source>
        <dbReference type="Proteomes" id="UP001489004"/>
    </source>
</evidence>
<dbReference type="InterPro" id="IPR016024">
    <property type="entry name" value="ARM-type_fold"/>
</dbReference>
<dbReference type="InterPro" id="IPR019516">
    <property type="entry name" value="Glomulin/ALF4"/>
</dbReference>
<evidence type="ECO:0000313" key="1">
    <source>
        <dbReference type="EMBL" id="KAK9829259.1"/>
    </source>
</evidence>
<dbReference type="PANTHER" id="PTHR15430:SF1">
    <property type="entry name" value="GLOMULIN"/>
    <property type="match status" value="1"/>
</dbReference>
<keyword evidence="2" id="KW-1185">Reference proteome</keyword>
<organism evidence="1 2">
    <name type="scientific">[Myrmecia] bisecta</name>
    <dbReference type="NCBI Taxonomy" id="41462"/>
    <lineage>
        <taxon>Eukaryota</taxon>
        <taxon>Viridiplantae</taxon>
        <taxon>Chlorophyta</taxon>
        <taxon>core chlorophytes</taxon>
        <taxon>Trebouxiophyceae</taxon>
        <taxon>Trebouxiales</taxon>
        <taxon>Trebouxiaceae</taxon>
        <taxon>Myrmecia</taxon>
    </lineage>
</organism>
<gene>
    <name evidence="1" type="ORF">WJX72_004838</name>
</gene>
<accession>A0AAW1R686</accession>
<comment type="caution">
    <text evidence="1">The sequence shown here is derived from an EMBL/GenBank/DDBJ whole genome shotgun (WGS) entry which is preliminary data.</text>
</comment>
<name>A0AAW1R686_9CHLO</name>
<protein>
    <submittedName>
        <fullName evidence="1">Uncharacterized protein</fullName>
    </submittedName>
</protein>
<proteinExistence type="predicted"/>